<dbReference type="InterPro" id="IPR038430">
    <property type="entry name" value="NDAH_ubi_oxred_su3_sf"/>
</dbReference>
<feature type="transmembrane region" description="Helical" evidence="1">
    <location>
        <begin position="6"/>
        <end position="24"/>
    </location>
</feature>
<keyword evidence="1" id="KW-0812">Transmembrane</keyword>
<evidence type="ECO:0000313" key="5">
    <source>
        <dbReference type="Proteomes" id="UP000316217"/>
    </source>
</evidence>
<accession>A0A3R9PE71</accession>
<keyword evidence="1" id="KW-1133">Transmembrane helix</keyword>
<dbReference type="Gene3D" id="1.20.58.1610">
    <property type="entry name" value="NADH:ubiquinone/plastoquinone oxidoreductase, chain 3"/>
    <property type="match status" value="1"/>
</dbReference>
<gene>
    <name evidence="2" type="ORF">D6D85_15310</name>
    <name evidence="3" type="ORF">EF810_03655</name>
</gene>
<feature type="transmembrane region" description="Helical" evidence="1">
    <location>
        <begin position="85"/>
        <end position="103"/>
    </location>
</feature>
<dbReference type="AlphaFoldDB" id="A0A3R9PE71"/>
<evidence type="ECO:0000313" key="3">
    <source>
        <dbReference type="EMBL" id="RZN62087.1"/>
    </source>
</evidence>
<evidence type="ECO:0000256" key="1">
    <source>
        <dbReference type="SAM" id="Phobius"/>
    </source>
</evidence>
<feature type="transmembrane region" description="Helical" evidence="1">
    <location>
        <begin position="60"/>
        <end position="79"/>
    </location>
</feature>
<sequence>MLPIEVWIPFFVIILGLLVLLFSMEHIAPKKPSKIKGETYWSGEKPENVSNLVRITYWKFLLFFSILEMVPVLLALTLMSGAVTALLALYLVVVAVASFIMVLG</sequence>
<dbReference type="Proteomes" id="UP000277582">
    <property type="component" value="Unassembled WGS sequence"/>
</dbReference>
<reference evidence="3 5" key="2">
    <citation type="journal article" date="2019" name="Nat. Microbiol.">
        <title>Wide diversity of methane and short-chain alkane metabolisms in uncultured archaea.</title>
        <authorList>
            <person name="Borrel G."/>
            <person name="Adam P.S."/>
            <person name="McKay L.J."/>
            <person name="Chen L.X."/>
            <person name="Sierra-Garcia I.N."/>
            <person name="Sieber C.M."/>
            <person name="Letourneur Q."/>
            <person name="Ghozlane A."/>
            <person name="Andersen G.L."/>
            <person name="Li W.J."/>
            <person name="Hallam S.J."/>
            <person name="Muyzer G."/>
            <person name="de Oliveira V.M."/>
            <person name="Inskeep W.P."/>
            <person name="Banfield J.F."/>
            <person name="Gribaldo S."/>
        </authorList>
    </citation>
    <scope>NUCLEOTIDE SEQUENCE [LARGE SCALE GENOMIC DNA]</scope>
    <source>
        <strain evidence="3">NM4</strain>
    </source>
</reference>
<name>A0A3R9PE71_9CREN</name>
<proteinExistence type="predicted"/>
<evidence type="ECO:0000313" key="4">
    <source>
        <dbReference type="Proteomes" id="UP000277582"/>
    </source>
</evidence>
<dbReference type="Proteomes" id="UP000316217">
    <property type="component" value="Unassembled WGS sequence"/>
</dbReference>
<organism evidence="2 4">
    <name type="scientific">Candidatus Methanodesulfokora washburnensis</name>
    <dbReference type="NCBI Taxonomy" id="2478471"/>
    <lineage>
        <taxon>Archaea</taxon>
        <taxon>Thermoproteota</taxon>
        <taxon>Candidatus Korarchaeia</taxon>
        <taxon>Candidatus Korarchaeia incertae sedis</taxon>
        <taxon>Candidatus Methanodesulfokora</taxon>
    </lineage>
</organism>
<protein>
    <recommendedName>
        <fullName evidence="6">NADH-quinone oxidoreductase subunit A</fullName>
    </recommendedName>
</protein>
<keyword evidence="4" id="KW-1185">Reference proteome</keyword>
<evidence type="ECO:0008006" key="6">
    <source>
        <dbReference type="Google" id="ProtNLM"/>
    </source>
</evidence>
<dbReference type="EMBL" id="RCOS01000170">
    <property type="protein sequence ID" value="RSN71699.1"/>
    <property type="molecule type" value="Genomic_DNA"/>
</dbReference>
<comment type="caution">
    <text evidence="2">The sequence shown here is derived from an EMBL/GenBank/DDBJ whole genome shotgun (WGS) entry which is preliminary data.</text>
</comment>
<evidence type="ECO:0000313" key="2">
    <source>
        <dbReference type="EMBL" id="RSN71699.1"/>
    </source>
</evidence>
<dbReference type="EMBL" id="RXII01000055">
    <property type="protein sequence ID" value="RZN62087.1"/>
    <property type="molecule type" value="Genomic_DNA"/>
</dbReference>
<keyword evidence="1" id="KW-0472">Membrane</keyword>
<dbReference type="RefSeq" id="WP_125672825.1">
    <property type="nucleotide sequence ID" value="NZ_RCOS01000170.1"/>
</dbReference>
<reference evidence="2 4" key="1">
    <citation type="submission" date="2018-10" db="EMBL/GenBank/DDBJ databases">
        <title>Co-occurring genomic capacity for anaerobic methane metabolism and dissimilatory sulfite reduction discovered in the Korarchaeota.</title>
        <authorList>
            <person name="Mckay L.J."/>
            <person name="Dlakic M."/>
            <person name="Fields M.W."/>
            <person name="Delmont T.O."/>
            <person name="Eren A.M."/>
            <person name="Jay Z.J."/>
            <person name="Klingelsmith K.B."/>
            <person name="Rusch D.B."/>
            <person name="Inskeep W.P."/>
        </authorList>
    </citation>
    <scope>NUCLEOTIDE SEQUENCE [LARGE SCALE GENOMIC DNA]</scope>
    <source>
        <strain evidence="2 4">MDKW</strain>
    </source>
</reference>